<evidence type="ECO:0000313" key="3">
    <source>
        <dbReference type="Proteomes" id="UP001153269"/>
    </source>
</evidence>
<organism evidence="2 3">
    <name type="scientific">Pleuronectes platessa</name>
    <name type="common">European plaice</name>
    <dbReference type="NCBI Taxonomy" id="8262"/>
    <lineage>
        <taxon>Eukaryota</taxon>
        <taxon>Metazoa</taxon>
        <taxon>Chordata</taxon>
        <taxon>Craniata</taxon>
        <taxon>Vertebrata</taxon>
        <taxon>Euteleostomi</taxon>
        <taxon>Actinopterygii</taxon>
        <taxon>Neopterygii</taxon>
        <taxon>Teleostei</taxon>
        <taxon>Neoteleostei</taxon>
        <taxon>Acanthomorphata</taxon>
        <taxon>Carangaria</taxon>
        <taxon>Pleuronectiformes</taxon>
        <taxon>Pleuronectoidei</taxon>
        <taxon>Pleuronectidae</taxon>
        <taxon>Pleuronectes</taxon>
    </lineage>
</organism>
<dbReference type="Proteomes" id="UP001153269">
    <property type="component" value="Unassembled WGS sequence"/>
</dbReference>
<evidence type="ECO:0000256" key="1">
    <source>
        <dbReference type="SAM" id="MobiDB-lite"/>
    </source>
</evidence>
<feature type="region of interest" description="Disordered" evidence="1">
    <location>
        <begin position="37"/>
        <end position="66"/>
    </location>
</feature>
<protein>
    <submittedName>
        <fullName evidence="2">Uncharacterized protein</fullName>
    </submittedName>
</protein>
<reference evidence="2" key="1">
    <citation type="submission" date="2020-03" db="EMBL/GenBank/DDBJ databases">
        <authorList>
            <person name="Weist P."/>
        </authorList>
    </citation>
    <scope>NUCLEOTIDE SEQUENCE</scope>
</reference>
<proteinExistence type="predicted"/>
<keyword evidence="3" id="KW-1185">Reference proteome</keyword>
<evidence type="ECO:0000313" key="2">
    <source>
        <dbReference type="EMBL" id="CAB1459929.1"/>
    </source>
</evidence>
<sequence length="119" mass="13390">MSGKQTRSRRVADNYRRAPQKCQYVKVGAVCEMNGDKWQSSRRPVEQGGGYLPRSPDVVTDDLSEERSKRQSAKCLVDRFETLQRVMEQEGAAATLSCELKSCRRQAAPHTSQTGNQLL</sequence>
<dbReference type="AlphaFoldDB" id="A0A9N7ZFA8"/>
<comment type="caution">
    <text evidence="2">The sequence shown here is derived from an EMBL/GenBank/DDBJ whole genome shotgun (WGS) entry which is preliminary data.</text>
</comment>
<dbReference type="EMBL" id="CADEAL010004452">
    <property type="protein sequence ID" value="CAB1459929.1"/>
    <property type="molecule type" value="Genomic_DNA"/>
</dbReference>
<gene>
    <name evidence="2" type="ORF">PLEPLA_LOCUS47766</name>
</gene>
<name>A0A9N7ZFA8_PLEPL</name>
<accession>A0A9N7ZFA8</accession>